<evidence type="ECO:0000259" key="7">
    <source>
        <dbReference type="PROSITE" id="PS50217"/>
    </source>
</evidence>
<keyword evidence="8" id="KW-1185">Reference proteome</keyword>
<dbReference type="PROSITE" id="PS50217">
    <property type="entry name" value="BZIP"/>
    <property type="match status" value="1"/>
</dbReference>
<dbReference type="WBParaSite" id="TMUE_2000010690.2">
    <property type="protein sequence ID" value="TMUE_2000010690.2"/>
    <property type="gene ID" value="WBGene00302759"/>
</dbReference>
<evidence type="ECO:0000313" key="8">
    <source>
        <dbReference type="Proteomes" id="UP000046395"/>
    </source>
</evidence>
<dbReference type="GO" id="GO:0001228">
    <property type="term" value="F:DNA-binding transcription activator activity, RNA polymerase II-specific"/>
    <property type="evidence" value="ECO:0007669"/>
    <property type="project" value="TreeGrafter"/>
</dbReference>
<dbReference type="PANTHER" id="PTHR13044:SF14">
    <property type="entry name" value="CRYPTOCEPHAL, ISOFORM A"/>
    <property type="match status" value="1"/>
</dbReference>
<dbReference type="GO" id="GO:0000977">
    <property type="term" value="F:RNA polymerase II transcription regulatory region sequence-specific DNA binding"/>
    <property type="evidence" value="ECO:0007669"/>
    <property type="project" value="TreeGrafter"/>
</dbReference>
<keyword evidence="5" id="KW-0804">Transcription</keyword>
<proteinExistence type="inferred from homology"/>
<dbReference type="CDD" id="cd14692">
    <property type="entry name" value="bZIP_ATF4"/>
    <property type="match status" value="1"/>
</dbReference>
<name>A0A5S6QTZ8_TRIMR</name>
<comment type="subcellular location">
    <subcellularLocation>
        <location evidence="1">Nucleus</location>
    </subcellularLocation>
</comment>
<evidence type="ECO:0000256" key="6">
    <source>
        <dbReference type="ARBA" id="ARBA00023242"/>
    </source>
</evidence>
<reference evidence="8" key="1">
    <citation type="submission" date="2014-03" db="EMBL/GenBank/DDBJ databases">
        <title>The whipworm genome and dual-species transcriptomics of an intimate host-pathogen interaction.</title>
        <authorList>
            <person name="Foth B.J."/>
            <person name="Tsai I.J."/>
            <person name="Reid A.J."/>
            <person name="Bancroft A.J."/>
            <person name="Nichol S."/>
            <person name="Tracey A."/>
            <person name="Holroyd N."/>
            <person name="Cotton J.A."/>
            <person name="Stanley E.J."/>
            <person name="Zarowiecki M."/>
            <person name="Liu J.Z."/>
            <person name="Huckvale T."/>
            <person name="Cooper P.J."/>
            <person name="Grencis R.K."/>
            <person name="Berriman M."/>
        </authorList>
    </citation>
    <scope>NUCLEOTIDE SEQUENCE [LARGE SCALE GENOMIC DNA]</scope>
    <source>
        <strain evidence="8">Edinburgh</strain>
    </source>
</reference>
<dbReference type="STRING" id="70415.A0A5S6QTZ8"/>
<dbReference type="Pfam" id="PF00170">
    <property type="entry name" value="bZIP_1"/>
    <property type="match status" value="1"/>
</dbReference>
<dbReference type="GO" id="GO:0005634">
    <property type="term" value="C:nucleus"/>
    <property type="evidence" value="ECO:0007669"/>
    <property type="project" value="UniProtKB-SubCell"/>
</dbReference>
<dbReference type="SUPFAM" id="SSF57959">
    <property type="entry name" value="Leucine zipper domain"/>
    <property type="match status" value="1"/>
</dbReference>
<protein>
    <submittedName>
        <fullName evidence="9 10">BZIP domain-containing protein</fullName>
    </submittedName>
</protein>
<dbReference type="Proteomes" id="UP000046395">
    <property type="component" value="Unassembled WGS sequence"/>
</dbReference>
<evidence type="ECO:0000256" key="5">
    <source>
        <dbReference type="ARBA" id="ARBA00023163"/>
    </source>
</evidence>
<keyword evidence="4" id="KW-0238">DNA-binding</keyword>
<dbReference type="AlphaFoldDB" id="A0A5S6QTZ8"/>
<evidence type="ECO:0000256" key="4">
    <source>
        <dbReference type="ARBA" id="ARBA00023125"/>
    </source>
</evidence>
<comment type="similarity">
    <text evidence="2">Belongs to the bZIP family.</text>
</comment>
<dbReference type="InterPro" id="IPR004827">
    <property type="entry name" value="bZIP"/>
</dbReference>
<dbReference type="SMART" id="SM00338">
    <property type="entry name" value="BRLZ"/>
    <property type="match status" value="1"/>
</dbReference>
<reference evidence="9" key="2">
    <citation type="submission" date="2019-12" db="UniProtKB">
        <authorList>
            <consortium name="WormBaseParasite"/>
        </authorList>
    </citation>
    <scope>IDENTIFICATION</scope>
</reference>
<evidence type="ECO:0000256" key="1">
    <source>
        <dbReference type="ARBA" id="ARBA00004123"/>
    </source>
</evidence>
<evidence type="ECO:0000256" key="3">
    <source>
        <dbReference type="ARBA" id="ARBA00023015"/>
    </source>
</evidence>
<dbReference type="Gene3D" id="1.20.5.170">
    <property type="match status" value="1"/>
</dbReference>
<evidence type="ECO:0000313" key="10">
    <source>
        <dbReference type="WBParaSite" id="TMUE_2000010690.2"/>
    </source>
</evidence>
<sequence>MGSASVDSKDPFCFPPEESLHVLQRSWDSDPKVSSEQWLITDEEWSELRGIDNWDEQLLGCLSNENGCTVTVDALFNDEAILECEAARCDTVEPSSYLVDNESVAIASVSSFSESHCSSVSSVNGFTETQLHPSALDHNFESKFVLRERPSDIKKRKKCLNKQAALRYRQKKKGERAALDSELCMLQQRNTQLKTTANELKERIAYLSHLLS</sequence>
<organism evidence="8 9">
    <name type="scientific">Trichuris muris</name>
    <name type="common">Mouse whipworm</name>
    <dbReference type="NCBI Taxonomy" id="70415"/>
    <lineage>
        <taxon>Eukaryota</taxon>
        <taxon>Metazoa</taxon>
        <taxon>Ecdysozoa</taxon>
        <taxon>Nematoda</taxon>
        <taxon>Enoplea</taxon>
        <taxon>Dorylaimia</taxon>
        <taxon>Trichinellida</taxon>
        <taxon>Trichuridae</taxon>
        <taxon>Trichuris</taxon>
    </lineage>
</organism>
<keyword evidence="6" id="KW-0539">Nucleus</keyword>
<dbReference type="PANTHER" id="PTHR13044">
    <property type="entry name" value="ACTIVATING TRANSCRIPTION FACTOR ATF 4/5"/>
    <property type="match status" value="1"/>
</dbReference>
<dbReference type="WBParaSite" id="TMUE_2000010690.1">
    <property type="protein sequence ID" value="TMUE_2000010690.1"/>
    <property type="gene ID" value="WBGene00302759"/>
</dbReference>
<dbReference type="InterPro" id="IPR046347">
    <property type="entry name" value="bZIP_sf"/>
</dbReference>
<accession>A0A5S6QTZ8</accession>
<evidence type="ECO:0000313" key="9">
    <source>
        <dbReference type="WBParaSite" id="TMUE_2000010690.1"/>
    </source>
</evidence>
<evidence type="ECO:0000256" key="2">
    <source>
        <dbReference type="ARBA" id="ARBA00007163"/>
    </source>
</evidence>
<feature type="domain" description="BZIP" evidence="7">
    <location>
        <begin position="151"/>
        <end position="212"/>
    </location>
</feature>
<keyword evidence="3" id="KW-0805">Transcription regulation</keyword>